<organism evidence="7 8">
    <name type="scientific">Lentinula raphanica</name>
    <dbReference type="NCBI Taxonomy" id="153919"/>
    <lineage>
        <taxon>Eukaryota</taxon>
        <taxon>Fungi</taxon>
        <taxon>Dikarya</taxon>
        <taxon>Basidiomycota</taxon>
        <taxon>Agaricomycotina</taxon>
        <taxon>Agaricomycetes</taxon>
        <taxon>Agaricomycetidae</taxon>
        <taxon>Agaricales</taxon>
        <taxon>Marasmiineae</taxon>
        <taxon>Omphalotaceae</taxon>
        <taxon>Lentinula</taxon>
    </lineage>
</organism>
<dbReference type="GO" id="GO:0005524">
    <property type="term" value="F:ATP binding"/>
    <property type="evidence" value="ECO:0007669"/>
    <property type="project" value="UniProtKB-KW"/>
</dbReference>
<evidence type="ECO:0000259" key="6">
    <source>
        <dbReference type="PROSITE" id="PS50011"/>
    </source>
</evidence>
<feature type="compositionally biased region" description="Polar residues" evidence="5">
    <location>
        <begin position="1"/>
        <end position="20"/>
    </location>
</feature>
<keyword evidence="8" id="KW-1185">Reference proteome</keyword>
<evidence type="ECO:0000256" key="2">
    <source>
        <dbReference type="ARBA" id="ARBA00022741"/>
    </source>
</evidence>
<dbReference type="Proteomes" id="UP001163846">
    <property type="component" value="Unassembled WGS sequence"/>
</dbReference>
<keyword evidence="4" id="KW-0067">ATP-binding</keyword>
<comment type="caution">
    <text evidence="7">The sequence shown here is derived from an EMBL/GenBank/DDBJ whole genome shotgun (WGS) entry which is preliminary data.</text>
</comment>
<feature type="region of interest" description="Disordered" evidence="5">
    <location>
        <begin position="1"/>
        <end position="31"/>
    </location>
</feature>
<dbReference type="Gene3D" id="1.10.510.10">
    <property type="entry name" value="Transferase(Phosphotransferase) domain 1"/>
    <property type="match status" value="1"/>
</dbReference>
<feature type="domain" description="Protein kinase" evidence="6">
    <location>
        <begin position="36"/>
        <end position="286"/>
    </location>
</feature>
<evidence type="ECO:0000256" key="4">
    <source>
        <dbReference type="ARBA" id="ARBA00022840"/>
    </source>
</evidence>
<dbReference type="InterPro" id="IPR011009">
    <property type="entry name" value="Kinase-like_dom_sf"/>
</dbReference>
<keyword evidence="1" id="KW-0808">Transferase</keyword>
<name>A0AA38PAH0_9AGAR</name>
<evidence type="ECO:0000256" key="5">
    <source>
        <dbReference type="SAM" id="MobiDB-lite"/>
    </source>
</evidence>
<dbReference type="GO" id="GO:0000165">
    <property type="term" value="P:MAPK cascade"/>
    <property type="evidence" value="ECO:0007669"/>
    <property type="project" value="UniProtKB-ARBA"/>
</dbReference>
<gene>
    <name evidence="7" type="ORF">F5878DRAFT_129699</name>
</gene>
<evidence type="ECO:0000313" key="8">
    <source>
        <dbReference type="Proteomes" id="UP001163846"/>
    </source>
</evidence>
<evidence type="ECO:0000256" key="1">
    <source>
        <dbReference type="ARBA" id="ARBA00022679"/>
    </source>
</evidence>
<dbReference type="GO" id="GO:0004672">
    <property type="term" value="F:protein kinase activity"/>
    <property type="evidence" value="ECO:0007669"/>
    <property type="project" value="InterPro"/>
</dbReference>
<keyword evidence="2" id="KW-0547">Nucleotide-binding</keyword>
<dbReference type="InterPro" id="IPR050538">
    <property type="entry name" value="MAP_kinase_kinase_kinase"/>
</dbReference>
<dbReference type="SUPFAM" id="SSF56112">
    <property type="entry name" value="Protein kinase-like (PK-like)"/>
    <property type="match status" value="1"/>
</dbReference>
<dbReference type="EMBL" id="MU806134">
    <property type="protein sequence ID" value="KAJ3839332.1"/>
    <property type="molecule type" value="Genomic_DNA"/>
</dbReference>
<evidence type="ECO:0000313" key="7">
    <source>
        <dbReference type="EMBL" id="KAJ3839332.1"/>
    </source>
</evidence>
<keyword evidence="3 7" id="KW-0418">Kinase</keyword>
<accession>A0AA38PAH0</accession>
<sequence>MSTHANGSETSADGTNTQSEAPGADKVNDGQPSLKWVRGELIGRSGRISVYLALNTNTSEFIIAKQVEIAQNTVSSSALQLLKRESETLKDLEHPNIIQYLGFEITPTMSSLFLEYVSGGTIGDLILKSNTFSENVIKSFTAQVLRGVEYLHSQAILHRDITADHVHVDSKGVCKISDFGNSKHIAPSLGHNTSADTIEKVYNTTAIDIWSVGCLALQMWAGERLWNVDETGLFGVMFKLWASKAPPPLPERCMLSGPAEDFRKKCFIINLDESPSATVLLTHEYLELPVDWEFNGVTV</sequence>
<dbReference type="PANTHER" id="PTHR48016">
    <property type="entry name" value="MAP KINASE KINASE KINASE SSK2-RELATED-RELATED"/>
    <property type="match status" value="1"/>
</dbReference>
<evidence type="ECO:0000256" key="3">
    <source>
        <dbReference type="ARBA" id="ARBA00022777"/>
    </source>
</evidence>
<dbReference type="InterPro" id="IPR000719">
    <property type="entry name" value="Prot_kinase_dom"/>
</dbReference>
<dbReference type="PANTHER" id="PTHR48016:SF48">
    <property type="entry name" value="SERINE_THREONINE-PROTEIN KINASE BCK1_SLK1_SSP31"/>
    <property type="match status" value="1"/>
</dbReference>
<reference evidence="7" key="1">
    <citation type="submission" date="2022-08" db="EMBL/GenBank/DDBJ databases">
        <authorList>
            <consortium name="DOE Joint Genome Institute"/>
            <person name="Min B."/>
            <person name="Riley R."/>
            <person name="Sierra-Patev S."/>
            <person name="Naranjo-Ortiz M."/>
            <person name="Looney B."/>
            <person name="Konkel Z."/>
            <person name="Slot J.C."/>
            <person name="Sakamoto Y."/>
            <person name="Steenwyk J.L."/>
            <person name="Rokas A."/>
            <person name="Carro J."/>
            <person name="Camarero S."/>
            <person name="Ferreira P."/>
            <person name="Molpeceres G."/>
            <person name="Ruiz-Duenas F.J."/>
            <person name="Serrano A."/>
            <person name="Henrissat B."/>
            <person name="Drula E."/>
            <person name="Hughes K.W."/>
            <person name="Mata J.L."/>
            <person name="Ishikawa N.K."/>
            <person name="Vargas-Isla R."/>
            <person name="Ushijima S."/>
            <person name="Smith C.A."/>
            <person name="Ahrendt S."/>
            <person name="Andreopoulos W."/>
            <person name="He G."/>
            <person name="Labutti K."/>
            <person name="Lipzen A."/>
            <person name="Ng V."/>
            <person name="Sandor L."/>
            <person name="Barry K."/>
            <person name="Martinez A.T."/>
            <person name="Xiao Y."/>
            <person name="Gibbons J.G."/>
            <person name="Terashima K."/>
            <person name="Hibbett D.S."/>
            <person name="Grigoriev I.V."/>
        </authorList>
    </citation>
    <scope>NUCLEOTIDE SEQUENCE</scope>
    <source>
        <strain evidence="7">TFB9207</strain>
    </source>
</reference>
<protein>
    <submittedName>
        <fullName evidence="7">Kinase-like protein</fullName>
    </submittedName>
</protein>
<dbReference type="AlphaFoldDB" id="A0AA38PAH0"/>
<proteinExistence type="predicted"/>
<dbReference type="PROSITE" id="PS50011">
    <property type="entry name" value="PROTEIN_KINASE_DOM"/>
    <property type="match status" value="1"/>
</dbReference>
<dbReference type="Pfam" id="PF00069">
    <property type="entry name" value="Pkinase"/>
    <property type="match status" value="1"/>
</dbReference>